<dbReference type="OrthoDB" id="107110at2759"/>
<reference evidence="2 3" key="1">
    <citation type="journal article" date="2018" name="Evol. Lett.">
        <title>Horizontal gene cluster transfer increased hallucinogenic mushroom diversity.</title>
        <authorList>
            <person name="Reynolds H.T."/>
            <person name="Vijayakumar V."/>
            <person name="Gluck-Thaler E."/>
            <person name="Korotkin H.B."/>
            <person name="Matheny P.B."/>
            <person name="Slot J.C."/>
        </authorList>
    </citation>
    <scope>NUCLEOTIDE SEQUENCE [LARGE SCALE GENOMIC DNA]</scope>
    <source>
        <strain evidence="2 3">SRW20</strain>
    </source>
</reference>
<feature type="compositionally biased region" description="Basic and acidic residues" evidence="1">
    <location>
        <begin position="1"/>
        <end position="10"/>
    </location>
</feature>
<dbReference type="InParanoid" id="A0A409YX13"/>
<name>A0A409YX13_9AGAR</name>
<evidence type="ECO:0000313" key="3">
    <source>
        <dbReference type="Proteomes" id="UP000284706"/>
    </source>
</evidence>
<dbReference type="STRING" id="231916.A0A409YX13"/>
<evidence type="ECO:0000313" key="2">
    <source>
        <dbReference type="EMBL" id="PPR07503.1"/>
    </source>
</evidence>
<accession>A0A409YX13</accession>
<dbReference type="EMBL" id="NHYE01000111">
    <property type="protein sequence ID" value="PPR07503.1"/>
    <property type="molecule type" value="Genomic_DNA"/>
</dbReference>
<dbReference type="Proteomes" id="UP000284706">
    <property type="component" value="Unassembled WGS sequence"/>
</dbReference>
<gene>
    <name evidence="2" type="ORF">CVT26_013472</name>
</gene>
<comment type="caution">
    <text evidence="2">The sequence shown here is derived from an EMBL/GenBank/DDBJ whole genome shotgun (WGS) entry which is preliminary data.</text>
</comment>
<feature type="region of interest" description="Disordered" evidence="1">
    <location>
        <begin position="1"/>
        <end position="31"/>
    </location>
</feature>
<dbReference type="AlphaFoldDB" id="A0A409YX13"/>
<dbReference type="PANTHER" id="PTHR33266">
    <property type="entry name" value="CHROMOSOME 15, WHOLE GENOME SHOTGUN SEQUENCE"/>
    <property type="match status" value="1"/>
</dbReference>
<keyword evidence="3" id="KW-1185">Reference proteome</keyword>
<organism evidence="2 3">
    <name type="scientific">Gymnopilus dilepis</name>
    <dbReference type="NCBI Taxonomy" id="231916"/>
    <lineage>
        <taxon>Eukaryota</taxon>
        <taxon>Fungi</taxon>
        <taxon>Dikarya</taxon>
        <taxon>Basidiomycota</taxon>
        <taxon>Agaricomycotina</taxon>
        <taxon>Agaricomycetes</taxon>
        <taxon>Agaricomycetidae</taxon>
        <taxon>Agaricales</taxon>
        <taxon>Agaricineae</taxon>
        <taxon>Hymenogastraceae</taxon>
        <taxon>Gymnopilus</taxon>
    </lineage>
</organism>
<sequence length="536" mass="60642">MDQMDVDQRLSSKKRPANQSPLNLPSEKRPKFPFLEDRKADIEEALRSFDAPLKQLVADSDFQHVVATLNFVIKAWEIVDSIPEDAVEIALKSKREEFETVLKRCSESGSWFSGIAYLFSLESNTKTAEIAYVPRLETAEGFRIYLLQNSGIHSQSSFLAIVSAWRTEYKGRTADLVEAILQDYMAATNHYARYVAHIQSSGTGKSRTHDELAKRRFYIPICLASPDQAFPPGDIEVRDWFKNVYWDQETVQRRCNAFLHALMAQAKEALDMIVKDLKKDLDDLADGSIRSARRRLHLLSSTFRQKMSEGGTFGSHGPYRSKFYASVLKRAAEVIDKSVIADAASEVVQLLDPAKYFRAEPVVIICWDESHLLAEQDEGQPWTYFSALRQTLHKIKDMPIFSVFLSTAVKSHLFSPDLQSNPSNRMTTLYLHRFSPITEVGFDEFAIKVKANGESKLGEIASTHHIAHLGRALFATLYDCGDRSIKNSIVNYAQVKLLSSEPSLMRTELRPAELLACLAIRLGLDFRSASWAEREA</sequence>
<evidence type="ECO:0000256" key="1">
    <source>
        <dbReference type="SAM" id="MobiDB-lite"/>
    </source>
</evidence>
<protein>
    <submittedName>
        <fullName evidence="2">Uncharacterized protein</fullName>
    </submittedName>
</protein>
<dbReference type="PANTHER" id="PTHR33266:SF1">
    <property type="entry name" value="F-BOX DOMAIN-CONTAINING PROTEIN"/>
    <property type="match status" value="1"/>
</dbReference>
<proteinExistence type="predicted"/>